<proteinExistence type="predicted"/>
<reference evidence="1 2" key="2">
    <citation type="journal article" date="2023" name="ChemBioChem">
        <title>Acyltransferase Domain Exchange between Two Independent Type I Polyketide Synthases in the Same Producer Strain of Macrolide Antibiotics.</title>
        <authorList>
            <person name="Kudo F."/>
            <person name="Kishikawa K."/>
            <person name="Tsuboi K."/>
            <person name="Kido T."/>
            <person name="Usui T."/>
            <person name="Hashimoto J."/>
            <person name="Shin-Ya K."/>
            <person name="Miyanaga A."/>
            <person name="Eguchi T."/>
        </authorList>
    </citation>
    <scope>NUCLEOTIDE SEQUENCE [LARGE SCALE GENOMIC DNA]</scope>
    <source>
        <strain evidence="1 2">A-8890</strain>
    </source>
</reference>
<dbReference type="Proteomes" id="UP001321542">
    <property type="component" value="Chromosome"/>
</dbReference>
<reference evidence="1 2" key="1">
    <citation type="journal article" date="2010" name="ChemBioChem">
        <title>Cloning and characterization of the biosynthetic gene cluster of 16-membered macrolide antibiotic FD-891: involvement of a dual functional cytochrome P450 monooxygenase catalyzing epoxidation and hydroxylation.</title>
        <authorList>
            <person name="Kudo F."/>
            <person name="Motegi A."/>
            <person name="Mizoue K."/>
            <person name="Eguchi T."/>
        </authorList>
    </citation>
    <scope>NUCLEOTIDE SEQUENCE [LARGE SCALE GENOMIC DNA]</scope>
    <source>
        <strain evidence="1 2">A-8890</strain>
    </source>
</reference>
<gene>
    <name evidence="1" type="ORF">SGFS_053830</name>
</gene>
<keyword evidence="2" id="KW-1185">Reference proteome</keyword>
<evidence type="ECO:0008006" key="3">
    <source>
        <dbReference type="Google" id="ProtNLM"/>
    </source>
</evidence>
<organism evidence="1 2">
    <name type="scientific">Streptomyces graminofaciens</name>
    <dbReference type="NCBI Taxonomy" id="68212"/>
    <lineage>
        <taxon>Bacteria</taxon>
        <taxon>Bacillati</taxon>
        <taxon>Actinomycetota</taxon>
        <taxon>Actinomycetes</taxon>
        <taxon>Kitasatosporales</taxon>
        <taxon>Streptomycetaceae</taxon>
        <taxon>Streptomyces</taxon>
    </lineage>
</organism>
<dbReference type="RefSeq" id="WP_286253932.1">
    <property type="nucleotide sequence ID" value="NZ_AP018448.1"/>
</dbReference>
<dbReference type="EMBL" id="AP018448">
    <property type="protein sequence ID" value="BBC34089.1"/>
    <property type="molecule type" value="Genomic_DNA"/>
</dbReference>
<protein>
    <recommendedName>
        <fullName evidence="3">Secreted protein</fullName>
    </recommendedName>
</protein>
<evidence type="ECO:0000313" key="2">
    <source>
        <dbReference type="Proteomes" id="UP001321542"/>
    </source>
</evidence>
<sequence length="185" mass="21241">MSRPLLYVDVDGPLNPYAAKPERRPPGYTTHRWKPKAWLARQSDEPWRRVKPLRVWLNPDHGRRLRELGELYDLVWATTWVDEANTFISPVLGLPELPVVRWPATRDAREPGPDDTFWKTGPLVAHAAGRPFAWVDDELGAPDRVFVAARHEAPALLHRVDPRLGLRDPDFEALEAFARALPRQK</sequence>
<evidence type="ECO:0000313" key="1">
    <source>
        <dbReference type="EMBL" id="BBC34089.1"/>
    </source>
</evidence>
<accession>A0ABM7FD59</accession>
<name>A0ABM7FD59_9ACTN</name>